<evidence type="ECO:0000313" key="2">
    <source>
        <dbReference type="EMBL" id="GAI46296.1"/>
    </source>
</evidence>
<dbReference type="EMBL" id="BARV01024408">
    <property type="protein sequence ID" value="GAI46296.1"/>
    <property type="molecule type" value="Genomic_DNA"/>
</dbReference>
<protein>
    <submittedName>
        <fullName evidence="2">Uncharacterized protein</fullName>
    </submittedName>
</protein>
<proteinExistence type="predicted"/>
<name>X1PUT1_9ZZZZ</name>
<accession>X1PUT1</accession>
<feature type="non-terminal residue" evidence="2">
    <location>
        <position position="1"/>
    </location>
</feature>
<gene>
    <name evidence="2" type="ORF">S06H3_39848</name>
</gene>
<sequence length="53" mass="5541">TESTSMLRSLGATYGTSYAVLGTPDEGQGERREAPAGSLRQKLLSKQASAKPS</sequence>
<feature type="compositionally biased region" description="Polar residues" evidence="1">
    <location>
        <begin position="44"/>
        <end position="53"/>
    </location>
</feature>
<evidence type="ECO:0000256" key="1">
    <source>
        <dbReference type="SAM" id="MobiDB-lite"/>
    </source>
</evidence>
<reference evidence="2" key="1">
    <citation type="journal article" date="2014" name="Front. Microbiol.">
        <title>High frequency of phylogenetically diverse reductive dehalogenase-homologous genes in deep subseafloor sedimentary metagenomes.</title>
        <authorList>
            <person name="Kawai M."/>
            <person name="Futagami T."/>
            <person name="Toyoda A."/>
            <person name="Takaki Y."/>
            <person name="Nishi S."/>
            <person name="Hori S."/>
            <person name="Arai W."/>
            <person name="Tsubouchi T."/>
            <person name="Morono Y."/>
            <person name="Uchiyama I."/>
            <person name="Ito T."/>
            <person name="Fujiyama A."/>
            <person name="Inagaki F."/>
            <person name="Takami H."/>
        </authorList>
    </citation>
    <scope>NUCLEOTIDE SEQUENCE</scope>
    <source>
        <strain evidence="2">Expedition CK06-06</strain>
    </source>
</reference>
<organism evidence="2">
    <name type="scientific">marine sediment metagenome</name>
    <dbReference type="NCBI Taxonomy" id="412755"/>
    <lineage>
        <taxon>unclassified sequences</taxon>
        <taxon>metagenomes</taxon>
        <taxon>ecological metagenomes</taxon>
    </lineage>
</organism>
<dbReference type="AlphaFoldDB" id="X1PUT1"/>
<feature type="region of interest" description="Disordered" evidence="1">
    <location>
        <begin position="1"/>
        <end position="53"/>
    </location>
</feature>
<comment type="caution">
    <text evidence="2">The sequence shown here is derived from an EMBL/GenBank/DDBJ whole genome shotgun (WGS) entry which is preliminary data.</text>
</comment>